<organism evidence="3">
    <name type="scientific">Brassica campestris</name>
    <name type="common">Field mustard</name>
    <dbReference type="NCBI Taxonomy" id="3711"/>
    <lineage>
        <taxon>Eukaryota</taxon>
        <taxon>Viridiplantae</taxon>
        <taxon>Streptophyta</taxon>
        <taxon>Embryophyta</taxon>
        <taxon>Tracheophyta</taxon>
        <taxon>Spermatophyta</taxon>
        <taxon>Magnoliopsida</taxon>
        <taxon>eudicotyledons</taxon>
        <taxon>Gunneridae</taxon>
        <taxon>Pentapetalae</taxon>
        <taxon>rosids</taxon>
        <taxon>malvids</taxon>
        <taxon>Brassicales</taxon>
        <taxon>Brassicaceae</taxon>
        <taxon>Brassiceae</taxon>
        <taxon>Brassica</taxon>
    </lineage>
</organism>
<sequence length="276" mass="30613">MVEAVPALIEVILEICSSSESDRCDEDEDLTHKKTKKQTLSSDKVVVVKVDNLLKLITQRHLFIVEMFKRKTKPHTHTKMNEDKCITAIILSMLTTEVERVVVNVVKSVTLAENTAAKFASFDTTVMVSIQNLLNNFKEEVIHSVMQINSSANTTTQPTRPNVDTTNNAQRKLDIVQPQRDSNDEIIAQVMGNLSQYSVLPHNASVCPVNGRISHTTSRLPFVLQTQDPSFDDAHLSANSHTKEATKAQAGQIFHNSSRQPFGSQTEGPSFSLGLT</sequence>
<accession>A0A3P6CSS1</accession>
<dbReference type="EMBL" id="LS974626">
    <property type="protein sequence ID" value="CAG7910030.1"/>
    <property type="molecule type" value="Genomic_DNA"/>
</dbReference>
<feature type="region of interest" description="Disordered" evidence="1">
    <location>
        <begin position="256"/>
        <end position="276"/>
    </location>
</feature>
<protein>
    <submittedName>
        <fullName evidence="2">Uncharacterized protein</fullName>
    </submittedName>
</protein>
<evidence type="ECO:0000313" key="2">
    <source>
        <dbReference type="EMBL" id="CAG7910030.1"/>
    </source>
</evidence>
<proteinExistence type="predicted"/>
<dbReference type="Proteomes" id="UP000694005">
    <property type="component" value="Chromosome A10"/>
</dbReference>
<name>A0A3P6CSS1_BRACM</name>
<dbReference type="Gramene" id="A10p12760.2_BraZ1">
    <property type="protein sequence ID" value="A10p12760.2_BraZ1.CDS"/>
    <property type="gene ID" value="A10g12760.2_BraZ1"/>
</dbReference>
<gene>
    <name evidence="3" type="ORF">BRAA10T43313Z</name>
    <name evidence="2" type="ORF">BRAPAZ1V2_A10P12760.2</name>
</gene>
<evidence type="ECO:0000256" key="1">
    <source>
        <dbReference type="SAM" id="MobiDB-lite"/>
    </source>
</evidence>
<dbReference type="EMBL" id="LR031577">
    <property type="protein sequence ID" value="VDD17600.1"/>
    <property type="molecule type" value="Genomic_DNA"/>
</dbReference>
<dbReference type="AlphaFoldDB" id="A0A3P6CSS1"/>
<evidence type="ECO:0000313" key="3">
    <source>
        <dbReference type="EMBL" id="VDD17600.1"/>
    </source>
</evidence>
<reference evidence="3" key="1">
    <citation type="submission" date="2018-11" db="EMBL/GenBank/DDBJ databases">
        <authorList>
            <consortium name="Genoscope - CEA"/>
            <person name="William W."/>
        </authorList>
    </citation>
    <scope>NUCLEOTIDE SEQUENCE</scope>
</reference>